<accession>A0A8B6EGQ8</accession>
<dbReference type="AlphaFoldDB" id="A0A8B6EGQ8"/>
<dbReference type="Proteomes" id="UP000596742">
    <property type="component" value="Unassembled WGS sequence"/>
</dbReference>
<dbReference type="OrthoDB" id="538816at2759"/>
<evidence type="ECO:0000313" key="2">
    <source>
        <dbReference type="Proteomes" id="UP000596742"/>
    </source>
</evidence>
<protein>
    <submittedName>
        <fullName evidence="1">Uncharacterized protein</fullName>
    </submittedName>
</protein>
<keyword evidence="2" id="KW-1185">Reference proteome</keyword>
<feature type="non-terminal residue" evidence="1">
    <location>
        <position position="1"/>
    </location>
</feature>
<name>A0A8B6EGQ8_MYTGA</name>
<proteinExistence type="predicted"/>
<sequence>MSRSAFGLHCMDNNAKHDFDASRKALLEIKSDIQKVRNTLYSDVHQVENTLYAVLGKRSDRLRKLDQKIQRINNNFKFVENTCQNTHANVKWDKYNGHCYHYGTDIIDWYTAK</sequence>
<organism evidence="1 2">
    <name type="scientific">Mytilus galloprovincialis</name>
    <name type="common">Mediterranean mussel</name>
    <dbReference type="NCBI Taxonomy" id="29158"/>
    <lineage>
        <taxon>Eukaryota</taxon>
        <taxon>Metazoa</taxon>
        <taxon>Spiralia</taxon>
        <taxon>Lophotrochozoa</taxon>
        <taxon>Mollusca</taxon>
        <taxon>Bivalvia</taxon>
        <taxon>Autobranchia</taxon>
        <taxon>Pteriomorphia</taxon>
        <taxon>Mytilida</taxon>
        <taxon>Mytiloidea</taxon>
        <taxon>Mytilidae</taxon>
        <taxon>Mytilinae</taxon>
        <taxon>Mytilus</taxon>
    </lineage>
</organism>
<reference evidence="1" key="1">
    <citation type="submission" date="2018-11" db="EMBL/GenBank/DDBJ databases">
        <authorList>
            <person name="Alioto T."/>
            <person name="Alioto T."/>
        </authorList>
    </citation>
    <scope>NUCLEOTIDE SEQUENCE</scope>
</reference>
<gene>
    <name evidence="1" type="ORF">MGAL_10B079024</name>
</gene>
<dbReference type="InterPro" id="IPR016186">
    <property type="entry name" value="C-type_lectin-like/link_sf"/>
</dbReference>
<dbReference type="Gene3D" id="3.10.100.10">
    <property type="entry name" value="Mannose-Binding Protein A, subunit A"/>
    <property type="match status" value="1"/>
</dbReference>
<comment type="caution">
    <text evidence="1">The sequence shown here is derived from an EMBL/GenBank/DDBJ whole genome shotgun (WGS) entry which is preliminary data.</text>
</comment>
<dbReference type="EMBL" id="UYJE01005141">
    <property type="protein sequence ID" value="VDI34301.1"/>
    <property type="molecule type" value="Genomic_DNA"/>
</dbReference>
<evidence type="ECO:0000313" key="1">
    <source>
        <dbReference type="EMBL" id="VDI34301.1"/>
    </source>
</evidence>